<gene>
    <name evidence="3" type="ORF">CAL15_12110</name>
</gene>
<dbReference type="PANTHER" id="PTHR21248:SF22">
    <property type="entry name" value="PHOSPHOLIPASE D"/>
    <property type="match status" value="1"/>
</dbReference>
<evidence type="ECO:0000259" key="2">
    <source>
        <dbReference type="PROSITE" id="PS50035"/>
    </source>
</evidence>
<dbReference type="SMART" id="SM00155">
    <property type="entry name" value="PLDc"/>
    <property type="match status" value="2"/>
</dbReference>
<dbReference type="PANTHER" id="PTHR21248">
    <property type="entry name" value="CARDIOLIPIN SYNTHASE"/>
    <property type="match status" value="1"/>
</dbReference>
<dbReference type="EMBL" id="CP021111">
    <property type="protein sequence ID" value="ARP95051.1"/>
    <property type="molecule type" value="Genomic_DNA"/>
</dbReference>
<dbReference type="CDD" id="cd09157">
    <property type="entry name" value="PLDc_CLS_unchar2_1"/>
    <property type="match status" value="1"/>
</dbReference>
<dbReference type="PROSITE" id="PS50035">
    <property type="entry name" value="PLD"/>
    <property type="match status" value="2"/>
</dbReference>
<keyword evidence="4" id="KW-1185">Reference proteome</keyword>
<dbReference type="Proteomes" id="UP000194161">
    <property type="component" value="Chromosome"/>
</dbReference>
<evidence type="ECO:0000313" key="3">
    <source>
        <dbReference type="EMBL" id="ARP95051.1"/>
    </source>
</evidence>
<organism evidence="3 4">
    <name type="scientific">Bordetella genomosp. 13</name>
    <dbReference type="NCBI Taxonomy" id="463040"/>
    <lineage>
        <taxon>Bacteria</taxon>
        <taxon>Pseudomonadati</taxon>
        <taxon>Pseudomonadota</taxon>
        <taxon>Betaproteobacteria</taxon>
        <taxon>Burkholderiales</taxon>
        <taxon>Alcaligenaceae</taxon>
        <taxon>Bordetella</taxon>
    </lineage>
</organism>
<keyword evidence="1" id="KW-1133">Transmembrane helix</keyword>
<dbReference type="AlphaFoldDB" id="A0A1W6ZCG5"/>
<dbReference type="STRING" id="463040.CAL15_12110"/>
<dbReference type="Pfam" id="PF13091">
    <property type="entry name" value="PLDc_2"/>
    <property type="match status" value="2"/>
</dbReference>
<accession>A0A1W6ZCG5</accession>
<evidence type="ECO:0000256" key="1">
    <source>
        <dbReference type="SAM" id="Phobius"/>
    </source>
</evidence>
<dbReference type="GO" id="GO:0008808">
    <property type="term" value="F:cardiolipin synthase activity"/>
    <property type="evidence" value="ECO:0007669"/>
    <property type="project" value="TreeGrafter"/>
</dbReference>
<evidence type="ECO:0000313" key="4">
    <source>
        <dbReference type="Proteomes" id="UP000194161"/>
    </source>
</evidence>
<feature type="domain" description="PLD phosphodiesterase" evidence="2">
    <location>
        <begin position="237"/>
        <end position="264"/>
    </location>
</feature>
<dbReference type="CDD" id="cd09163">
    <property type="entry name" value="PLDc_CLS_unchar2_2"/>
    <property type="match status" value="1"/>
</dbReference>
<dbReference type="GO" id="GO:0032049">
    <property type="term" value="P:cardiolipin biosynthetic process"/>
    <property type="evidence" value="ECO:0007669"/>
    <property type="project" value="UniProtKB-ARBA"/>
</dbReference>
<sequence>MSEPLCRRPKVRHNMPMEAIEEFVNRYWPHVALGLSIVAGTGAAVHAAMTKNDVRAAIGWVGLTLFSPLFGALFYFAAGINRIRQTRMSQQRDQSMVGYAEHLESRDVIDVVPYSAAQFSSLRLLGDRVSRFRLVGGNAIRPLAGGDEAYPAMLEAIRGARISIALQSYIFDNDPVGREMALALIEAHERGVQVRVLIDAIGSHYSRPPIVGMLARAGVPTARFMTNPLGLLRMPYANLRSHRKVMVVDGVRGFTGGMNVRAAFVHALSGGYTNGDTHFALEGPVVGQLTAVFAHDWNFTTGETLEGERWFPCELMRGAGTVPMRCVPSGPDRALGATHAMLLGALAVAQRHVRIQSPYFLPDQTLIGALATAARRGIVVDIVIPGRNNLLLVNCAMTAQLDQVLRTGCRVWRTRGPFDHSKLMTVDGAWSYVGSSNLDPRSLRLNFELDTEVYDHELAMWIGARIDALIAEAHAVTLEELRKLPFLQRLRNRVIWLASPYL</sequence>
<keyword evidence="1" id="KW-0472">Membrane</keyword>
<feature type="domain" description="PLD phosphodiesterase" evidence="2">
    <location>
        <begin position="415"/>
        <end position="442"/>
    </location>
</feature>
<dbReference type="GO" id="GO:0016020">
    <property type="term" value="C:membrane"/>
    <property type="evidence" value="ECO:0007669"/>
    <property type="project" value="TreeGrafter"/>
</dbReference>
<dbReference type="Gene3D" id="3.30.870.10">
    <property type="entry name" value="Endonuclease Chain A"/>
    <property type="match status" value="3"/>
</dbReference>
<dbReference type="SUPFAM" id="SSF56024">
    <property type="entry name" value="Phospholipase D/nuclease"/>
    <property type="match status" value="2"/>
</dbReference>
<dbReference type="InterPro" id="IPR025202">
    <property type="entry name" value="PLD-like_dom"/>
</dbReference>
<protein>
    <submittedName>
        <fullName evidence="3">Cardiolipin synthase</fullName>
    </submittedName>
</protein>
<dbReference type="OrthoDB" id="9762009at2"/>
<dbReference type="KEGG" id="bgm:CAL15_12110"/>
<feature type="transmembrane region" description="Helical" evidence="1">
    <location>
        <begin position="57"/>
        <end position="78"/>
    </location>
</feature>
<proteinExistence type="predicted"/>
<name>A0A1W6ZCG5_9BORD</name>
<dbReference type="InterPro" id="IPR001736">
    <property type="entry name" value="PLipase_D/transphosphatidylase"/>
</dbReference>
<keyword evidence="1" id="KW-0812">Transmembrane</keyword>
<reference evidence="3 4" key="1">
    <citation type="submission" date="2017-05" db="EMBL/GenBank/DDBJ databases">
        <title>Complete and WGS of Bordetella genogroups.</title>
        <authorList>
            <person name="Spilker T."/>
            <person name="LiPuma J."/>
        </authorList>
    </citation>
    <scope>NUCLEOTIDE SEQUENCE [LARGE SCALE GENOMIC DNA]</scope>
    <source>
        <strain evidence="3 4">AU7206</strain>
    </source>
</reference>